<organism evidence="2">
    <name type="scientific">hydrothermal vent metagenome</name>
    <dbReference type="NCBI Taxonomy" id="652676"/>
    <lineage>
        <taxon>unclassified sequences</taxon>
        <taxon>metagenomes</taxon>
        <taxon>ecological metagenomes</taxon>
    </lineage>
</organism>
<accession>A0A3B1DFK2</accession>
<protein>
    <submittedName>
        <fullName evidence="2">Uncharacterized protein</fullName>
    </submittedName>
</protein>
<name>A0A3B1DFK2_9ZZZZ</name>
<evidence type="ECO:0000256" key="1">
    <source>
        <dbReference type="SAM" id="Phobius"/>
    </source>
</evidence>
<keyword evidence="1" id="KW-0472">Membrane</keyword>
<gene>
    <name evidence="2" type="ORF">MNBD_PLANCTO03-1538</name>
</gene>
<feature type="transmembrane region" description="Helical" evidence="1">
    <location>
        <begin position="37"/>
        <end position="60"/>
    </location>
</feature>
<dbReference type="EMBL" id="UOGK01000496">
    <property type="protein sequence ID" value="VAX41129.1"/>
    <property type="molecule type" value="Genomic_DNA"/>
</dbReference>
<evidence type="ECO:0000313" key="2">
    <source>
        <dbReference type="EMBL" id="VAX41129.1"/>
    </source>
</evidence>
<dbReference type="AlphaFoldDB" id="A0A3B1DFK2"/>
<keyword evidence="1" id="KW-1133">Transmembrane helix</keyword>
<reference evidence="2" key="1">
    <citation type="submission" date="2018-06" db="EMBL/GenBank/DDBJ databases">
        <authorList>
            <person name="Zhirakovskaya E."/>
        </authorList>
    </citation>
    <scope>NUCLEOTIDE SEQUENCE</scope>
</reference>
<proteinExistence type="predicted"/>
<sequence length="268" mass="29893">MHGSESRATTRTVPPHPSTHVLATRDQITRRRIARRWIIGVGVAVVLTASVLVLLSIGLVRMAPAWWRTTHPDDPATIRAAEDIENDVVNVIYEVREAPAETWTVVLRAPDANAWLNTRLTPWLLNADAEFVWPEEISDLQVEFDEGLIHLGVRIDDGENSQILSATLRPFFDDKGALWVRAESAYVGRLPIPADWVVGRADAHWPDVLPARLLEEPLTRHLLGALTGKTPLAADPVFDLGDGRRVRLLGLAPEQGKLRITCRTEFEE</sequence>
<keyword evidence="1" id="KW-0812">Transmembrane</keyword>